<evidence type="ECO:0000256" key="1">
    <source>
        <dbReference type="SAM" id="Phobius"/>
    </source>
</evidence>
<keyword evidence="1" id="KW-0472">Membrane</keyword>
<reference evidence="2" key="1">
    <citation type="journal article" date="2021" name="Proc. Natl. Acad. Sci. U.S.A.">
        <title>A Catalog of Tens of Thousands of Viruses from Human Metagenomes Reveals Hidden Associations with Chronic Diseases.</title>
        <authorList>
            <person name="Tisza M.J."/>
            <person name="Buck C.B."/>
        </authorList>
    </citation>
    <scope>NUCLEOTIDE SEQUENCE</scope>
    <source>
        <strain evidence="2">Ctorp6</strain>
    </source>
</reference>
<dbReference type="EMBL" id="BK015394">
    <property type="protein sequence ID" value="DAE04818.1"/>
    <property type="molecule type" value="Genomic_DNA"/>
</dbReference>
<keyword evidence="1" id="KW-0812">Transmembrane</keyword>
<name>A0A8S5PCW3_9CAUD</name>
<keyword evidence="1" id="KW-1133">Transmembrane helix</keyword>
<protein>
    <submittedName>
        <fullName evidence="2">Uncharacterized protein</fullName>
    </submittedName>
</protein>
<accession>A0A8S5PCW3</accession>
<organism evidence="2">
    <name type="scientific">Siphoviridae sp. ctorp6</name>
    <dbReference type="NCBI Taxonomy" id="2825673"/>
    <lineage>
        <taxon>Viruses</taxon>
        <taxon>Duplodnaviria</taxon>
        <taxon>Heunggongvirae</taxon>
        <taxon>Uroviricota</taxon>
        <taxon>Caudoviricetes</taxon>
    </lineage>
</organism>
<proteinExistence type="predicted"/>
<sequence>MIFNYLSLIMRLNLFIRVRGLDARSVCRLGSIFFNTLFSHRVVLSVLLTFSLYVLIFTYTGKGGDFFDKNICLFNWELGVSE</sequence>
<evidence type="ECO:0000313" key="2">
    <source>
        <dbReference type="EMBL" id="DAE04818.1"/>
    </source>
</evidence>
<feature type="transmembrane region" description="Helical" evidence="1">
    <location>
        <begin position="38"/>
        <end position="59"/>
    </location>
</feature>